<dbReference type="AlphaFoldDB" id="A0ABD6BEE1"/>
<dbReference type="EMBL" id="JBHUDI010000004">
    <property type="protein sequence ID" value="MFD1563290.1"/>
    <property type="molecule type" value="Genomic_DNA"/>
</dbReference>
<protein>
    <submittedName>
        <fullName evidence="2">Uncharacterized protein</fullName>
    </submittedName>
</protein>
<feature type="transmembrane region" description="Helical" evidence="1">
    <location>
        <begin position="52"/>
        <end position="75"/>
    </location>
</feature>
<evidence type="ECO:0000256" key="1">
    <source>
        <dbReference type="SAM" id="Phobius"/>
    </source>
</evidence>
<dbReference type="Pfam" id="PF24365">
    <property type="entry name" value="DUF7521"/>
    <property type="match status" value="1"/>
</dbReference>
<sequence length="106" mass="11808">MQGPIQLWEPALPPEWVTTFVQATDVLSALIGLFIAYQAYRGYRRNDSRPMLFIAIGFALTLAVPFLLLLFYVVLPFVSESLAAVLSQTSQLCGLVVILYALRMPT</sequence>
<keyword evidence="3" id="KW-1185">Reference proteome</keyword>
<keyword evidence="1" id="KW-1133">Transmembrane helix</keyword>
<name>A0ABD6BEE1_9EURY</name>
<gene>
    <name evidence="2" type="ORF">ACFR99_07000</name>
</gene>
<keyword evidence="1" id="KW-0472">Membrane</keyword>
<accession>A0ABD6BEE1</accession>
<comment type="caution">
    <text evidence="2">The sequence shown here is derived from an EMBL/GenBank/DDBJ whole genome shotgun (WGS) entry which is preliminary data.</text>
</comment>
<feature type="transmembrane region" description="Helical" evidence="1">
    <location>
        <begin position="81"/>
        <end position="102"/>
    </location>
</feature>
<keyword evidence="1" id="KW-0812">Transmembrane</keyword>
<reference evidence="2 3" key="1">
    <citation type="journal article" date="2019" name="Int. J. Syst. Evol. Microbiol.">
        <title>The Global Catalogue of Microorganisms (GCM) 10K type strain sequencing project: providing services to taxonomists for standard genome sequencing and annotation.</title>
        <authorList>
            <consortium name="The Broad Institute Genomics Platform"/>
            <consortium name="The Broad Institute Genome Sequencing Center for Infectious Disease"/>
            <person name="Wu L."/>
            <person name="Ma J."/>
        </authorList>
    </citation>
    <scope>NUCLEOTIDE SEQUENCE [LARGE SCALE GENOMIC DNA]</scope>
    <source>
        <strain evidence="2 3">CGMCC 1.12230</strain>
    </source>
</reference>
<organism evidence="2 3">
    <name type="scientific">Haloarchaeobius amylolyticus</name>
    <dbReference type="NCBI Taxonomy" id="1198296"/>
    <lineage>
        <taxon>Archaea</taxon>
        <taxon>Methanobacteriati</taxon>
        <taxon>Methanobacteriota</taxon>
        <taxon>Stenosarchaea group</taxon>
        <taxon>Halobacteria</taxon>
        <taxon>Halobacteriales</taxon>
        <taxon>Halorubellaceae</taxon>
        <taxon>Haloarchaeobius</taxon>
    </lineage>
</organism>
<feature type="transmembrane region" description="Helical" evidence="1">
    <location>
        <begin position="20"/>
        <end position="40"/>
    </location>
</feature>
<evidence type="ECO:0000313" key="3">
    <source>
        <dbReference type="Proteomes" id="UP001597076"/>
    </source>
</evidence>
<dbReference type="InterPro" id="IPR055943">
    <property type="entry name" value="DUF7521"/>
</dbReference>
<dbReference type="Proteomes" id="UP001597076">
    <property type="component" value="Unassembled WGS sequence"/>
</dbReference>
<evidence type="ECO:0000313" key="2">
    <source>
        <dbReference type="EMBL" id="MFD1563290.1"/>
    </source>
</evidence>
<dbReference type="RefSeq" id="WP_390285715.1">
    <property type="nucleotide sequence ID" value="NZ_JBHUDI010000004.1"/>
</dbReference>
<proteinExistence type="predicted"/>